<evidence type="ECO:0000313" key="8">
    <source>
        <dbReference type="Proteomes" id="UP000267289"/>
    </source>
</evidence>
<dbReference type="PROSITE" id="PS01081">
    <property type="entry name" value="HTH_TETR_1"/>
    <property type="match status" value="1"/>
</dbReference>
<dbReference type="GO" id="GO:0003700">
    <property type="term" value="F:DNA-binding transcription factor activity"/>
    <property type="evidence" value="ECO:0007669"/>
    <property type="project" value="TreeGrafter"/>
</dbReference>
<dbReference type="GO" id="GO:0000976">
    <property type="term" value="F:transcription cis-regulatory region binding"/>
    <property type="evidence" value="ECO:0007669"/>
    <property type="project" value="TreeGrafter"/>
</dbReference>
<dbReference type="PRINTS" id="PR00455">
    <property type="entry name" value="HTHTETR"/>
</dbReference>
<dbReference type="InterPro" id="IPR050109">
    <property type="entry name" value="HTH-type_TetR-like_transc_reg"/>
</dbReference>
<evidence type="ECO:0000256" key="5">
    <source>
        <dbReference type="SAM" id="MobiDB-lite"/>
    </source>
</evidence>
<name>A0A498QG34_9MYCO</name>
<dbReference type="Gene3D" id="1.10.10.60">
    <property type="entry name" value="Homeodomain-like"/>
    <property type="match status" value="1"/>
</dbReference>
<dbReference type="PROSITE" id="PS50977">
    <property type="entry name" value="HTH_TETR_2"/>
    <property type="match status" value="1"/>
</dbReference>
<evidence type="ECO:0000256" key="2">
    <source>
        <dbReference type="ARBA" id="ARBA00023125"/>
    </source>
</evidence>
<dbReference type="PANTHER" id="PTHR30055:SF234">
    <property type="entry name" value="HTH-TYPE TRANSCRIPTIONAL REGULATOR BETI"/>
    <property type="match status" value="1"/>
</dbReference>
<evidence type="ECO:0000313" key="7">
    <source>
        <dbReference type="EMBL" id="VBA45917.1"/>
    </source>
</evidence>
<evidence type="ECO:0000259" key="6">
    <source>
        <dbReference type="PROSITE" id="PS50977"/>
    </source>
</evidence>
<protein>
    <submittedName>
        <fullName evidence="7">HTH-type transcriptional regulator RutR</fullName>
    </submittedName>
</protein>
<dbReference type="Gene3D" id="1.10.357.10">
    <property type="entry name" value="Tetracycline Repressor, domain 2"/>
    <property type="match status" value="1"/>
</dbReference>
<feature type="DNA-binding region" description="H-T-H motif" evidence="4">
    <location>
        <begin position="43"/>
        <end position="62"/>
    </location>
</feature>
<dbReference type="InterPro" id="IPR009057">
    <property type="entry name" value="Homeodomain-like_sf"/>
</dbReference>
<dbReference type="AlphaFoldDB" id="A0A498QG34"/>
<evidence type="ECO:0000256" key="3">
    <source>
        <dbReference type="ARBA" id="ARBA00023163"/>
    </source>
</evidence>
<gene>
    <name evidence="7" type="primary">rutR_2</name>
    <name evidence="7" type="ORF">LAUMK13_05558</name>
</gene>
<keyword evidence="1" id="KW-0805">Transcription regulation</keyword>
<dbReference type="PANTHER" id="PTHR30055">
    <property type="entry name" value="HTH-TYPE TRANSCRIPTIONAL REGULATOR RUTR"/>
    <property type="match status" value="1"/>
</dbReference>
<feature type="domain" description="HTH tetR-type" evidence="6">
    <location>
        <begin position="20"/>
        <end position="80"/>
    </location>
</feature>
<dbReference type="RefSeq" id="WP_167470733.1">
    <property type="nucleotide sequence ID" value="NZ_UPHQ01000309.1"/>
</dbReference>
<dbReference type="SUPFAM" id="SSF46689">
    <property type="entry name" value="Homeodomain-like"/>
    <property type="match status" value="1"/>
</dbReference>
<feature type="region of interest" description="Disordered" evidence="5">
    <location>
        <begin position="1"/>
        <end position="23"/>
    </location>
</feature>
<dbReference type="InterPro" id="IPR001647">
    <property type="entry name" value="HTH_TetR"/>
</dbReference>
<keyword evidence="2 4" id="KW-0238">DNA-binding</keyword>
<evidence type="ECO:0000256" key="1">
    <source>
        <dbReference type="ARBA" id="ARBA00023015"/>
    </source>
</evidence>
<accession>A0A498QG34</accession>
<keyword evidence="3" id="KW-0804">Transcription</keyword>
<proteinExistence type="predicted"/>
<dbReference type="EMBL" id="UPHQ01000309">
    <property type="protein sequence ID" value="VBA45917.1"/>
    <property type="molecule type" value="Genomic_DNA"/>
</dbReference>
<keyword evidence="8" id="KW-1185">Reference proteome</keyword>
<sequence>MTARKSPQRRPSGRPPAGESSVRDGLLRAAATRFSQDGYAGVSIRTILADAGATAPVLYHHFGSKTGLYVAVATTAQQHVLDRFAEAIAPHSEVADKVWAIIRAVVLLRREHPNAARLFQTVQHDVRRYPELRALRRYDGHFTDFWASVVGSAAPEGLALGLRAIVEGLLSVGGSAAKDHDLDAAATALIAMLSVGLPGLQPGGIVQGYR</sequence>
<reference evidence="7 8" key="1">
    <citation type="submission" date="2018-09" db="EMBL/GenBank/DDBJ databases">
        <authorList>
            <person name="Tagini F."/>
        </authorList>
    </citation>
    <scope>NUCLEOTIDE SEQUENCE [LARGE SCALE GENOMIC DNA]</scope>
    <source>
        <strain evidence="7 8">MK13</strain>
    </source>
</reference>
<dbReference type="InterPro" id="IPR023772">
    <property type="entry name" value="DNA-bd_HTH_TetR-type_CS"/>
</dbReference>
<dbReference type="Pfam" id="PF00440">
    <property type="entry name" value="TetR_N"/>
    <property type="match status" value="1"/>
</dbReference>
<organism evidence="7 8">
    <name type="scientific">Mycobacterium innocens</name>
    <dbReference type="NCBI Taxonomy" id="2341083"/>
    <lineage>
        <taxon>Bacteria</taxon>
        <taxon>Bacillati</taxon>
        <taxon>Actinomycetota</taxon>
        <taxon>Actinomycetes</taxon>
        <taxon>Mycobacteriales</taxon>
        <taxon>Mycobacteriaceae</taxon>
        <taxon>Mycobacterium</taxon>
    </lineage>
</organism>
<evidence type="ECO:0000256" key="4">
    <source>
        <dbReference type="PROSITE-ProRule" id="PRU00335"/>
    </source>
</evidence>
<feature type="compositionally biased region" description="Basic residues" evidence="5">
    <location>
        <begin position="1"/>
        <end position="12"/>
    </location>
</feature>
<dbReference type="Proteomes" id="UP000267289">
    <property type="component" value="Unassembled WGS sequence"/>
</dbReference>